<evidence type="ECO:0000313" key="7">
    <source>
        <dbReference type="Proteomes" id="UP000651852"/>
    </source>
</evidence>
<organism evidence="6 7">
    <name type="scientific">Pseudomonas folii</name>
    <dbReference type="NCBI Taxonomy" id="2762593"/>
    <lineage>
        <taxon>Bacteria</taxon>
        <taxon>Pseudomonadati</taxon>
        <taxon>Pseudomonadota</taxon>
        <taxon>Gammaproteobacteria</taxon>
        <taxon>Pseudomonadales</taxon>
        <taxon>Pseudomonadaceae</taxon>
        <taxon>Pseudomonas</taxon>
    </lineage>
</organism>
<sequence>MTTTVLVLVESVNEYLPILENNGYRLILAPTPATRAEAIATRSEEITVVLTRGPLGLYADEIAALPHLQIICVLGAGYEHVDLAAAEARGITVTNGAGVNAPTVADHAMSLLLSIVRDIPQADASVRRGEWRKVTRPSFEGKRLGILGLGAVGLAIARRAAGFGMLVNYHNRRQRTDVDFDYCATPLELARVSDFLIIATPGGGGTQHLIDSQALDALGPQGFVVNIARASVIDTAALVDALQQRRIAGAALDVFDDEPRVPEALKALDNVVLTPHVGGLSPEASEATVQRVADNLQAFFAGKPVLTPVRG</sequence>
<reference evidence="6 7" key="1">
    <citation type="submission" date="2020-08" db="EMBL/GenBank/DDBJ databases">
        <title>Putative novel bacterial strains isolated from necrotic wheat leaf tissues caused by Xanthomonas translucens.</title>
        <authorList>
            <person name="Tambong J.T."/>
        </authorList>
    </citation>
    <scope>NUCLEOTIDE SEQUENCE [LARGE SCALE GENOMIC DNA]</scope>
    <source>
        <strain evidence="6 7">DOAB 1069</strain>
    </source>
</reference>
<dbReference type="InterPro" id="IPR050223">
    <property type="entry name" value="D-isomer_2-hydroxyacid_DH"/>
</dbReference>
<dbReference type="EMBL" id="JACONW010000221">
    <property type="protein sequence ID" value="MBC3953129.1"/>
    <property type="molecule type" value="Genomic_DNA"/>
</dbReference>
<dbReference type="CDD" id="cd12156">
    <property type="entry name" value="HPPR"/>
    <property type="match status" value="1"/>
</dbReference>
<dbReference type="SUPFAM" id="SSF52283">
    <property type="entry name" value="Formate/glycerate dehydrogenase catalytic domain-like"/>
    <property type="match status" value="1"/>
</dbReference>
<keyword evidence="1 3" id="KW-0560">Oxidoreductase</keyword>
<dbReference type="InterPro" id="IPR029752">
    <property type="entry name" value="D-isomer_DH_CS1"/>
</dbReference>
<proteinExistence type="inferred from homology"/>
<evidence type="ECO:0000256" key="1">
    <source>
        <dbReference type="ARBA" id="ARBA00023002"/>
    </source>
</evidence>
<dbReference type="Proteomes" id="UP000651852">
    <property type="component" value="Unassembled WGS sequence"/>
</dbReference>
<dbReference type="Pfam" id="PF00389">
    <property type="entry name" value="2-Hacid_dh"/>
    <property type="match status" value="1"/>
</dbReference>
<dbReference type="InterPro" id="IPR006139">
    <property type="entry name" value="D-isomer_2_OHA_DH_cat_dom"/>
</dbReference>
<comment type="similarity">
    <text evidence="3">Belongs to the D-isomer specific 2-hydroxyacid dehydrogenase family.</text>
</comment>
<accession>A0ABR7B7J4</accession>
<dbReference type="InterPro" id="IPR036291">
    <property type="entry name" value="NAD(P)-bd_dom_sf"/>
</dbReference>
<dbReference type="Pfam" id="PF02826">
    <property type="entry name" value="2-Hacid_dh_C"/>
    <property type="match status" value="1"/>
</dbReference>
<gene>
    <name evidence="6" type="ORF">H8S59_25435</name>
</gene>
<dbReference type="PANTHER" id="PTHR10996:SF178">
    <property type="entry name" value="2-HYDROXYACID DEHYDROGENASE YGL185C-RELATED"/>
    <property type="match status" value="1"/>
</dbReference>
<evidence type="ECO:0000259" key="4">
    <source>
        <dbReference type="Pfam" id="PF00389"/>
    </source>
</evidence>
<dbReference type="SUPFAM" id="SSF51735">
    <property type="entry name" value="NAD(P)-binding Rossmann-fold domains"/>
    <property type="match status" value="1"/>
</dbReference>
<dbReference type="PROSITE" id="PS00065">
    <property type="entry name" value="D_2_HYDROXYACID_DH_1"/>
    <property type="match status" value="1"/>
</dbReference>
<keyword evidence="7" id="KW-1185">Reference proteome</keyword>
<feature type="domain" description="D-isomer specific 2-hydroxyacid dehydrogenase NAD-binding" evidence="5">
    <location>
        <begin position="109"/>
        <end position="278"/>
    </location>
</feature>
<dbReference type="Gene3D" id="3.40.50.720">
    <property type="entry name" value="NAD(P)-binding Rossmann-like Domain"/>
    <property type="match status" value="2"/>
</dbReference>
<dbReference type="RefSeq" id="WP_187523219.1">
    <property type="nucleotide sequence ID" value="NZ_JACONW010000221.1"/>
</dbReference>
<feature type="domain" description="D-isomer specific 2-hydroxyacid dehydrogenase catalytic" evidence="4">
    <location>
        <begin position="12"/>
        <end position="309"/>
    </location>
</feature>
<protein>
    <submittedName>
        <fullName evidence="6">2-hydroxyacid dehydrogenase</fullName>
    </submittedName>
</protein>
<evidence type="ECO:0000313" key="6">
    <source>
        <dbReference type="EMBL" id="MBC3953129.1"/>
    </source>
</evidence>
<dbReference type="PANTHER" id="PTHR10996">
    <property type="entry name" value="2-HYDROXYACID DEHYDROGENASE-RELATED"/>
    <property type="match status" value="1"/>
</dbReference>
<keyword evidence="2" id="KW-0520">NAD</keyword>
<name>A0ABR7B7J4_9PSED</name>
<comment type="caution">
    <text evidence="6">The sequence shown here is derived from an EMBL/GenBank/DDBJ whole genome shotgun (WGS) entry which is preliminary data.</text>
</comment>
<evidence type="ECO:0000256" key="2">
    <source>
        <dbReference type="ARBA" id="ARBA00023027"/>
    </source>
</evidence>
<evidence type="ECO:0000259" key="5">
    <source>
        <dbReference type="Pfam" id="PF02826"/>
    </source>
</evidence>
<evidence type="ECO:0000256" key="3">
    <source>
        <dbReference type="RuleBase" id="RU003719"/>
    </source>
</evidence>
<dbReference type="InterPro" id="IPR006140">
    <property type="entry name" value="D-isomer_DH_NAD-bd"/>
</dbReference>